<keyword evidence="4" id="KW-1185">Reference proteome</keyword>
<feature type="compositionally biased region" description="Low complexity" evidence="1">
    <location>
        <begin position="339"/>
        <end position="367"/>
    </location>
</feature>
<feature type="compositionally biased region" description="Low complexity" evidence="1">
    <location>
        <begin position="33"/>
        <end position="64"/>
    </location>
</feature>
<dbReference type="AlphaFoldDB" id="A0A9P3HE09"/>
<proteinExistence type="predicted"/>
<feature type="compositionally biased region" description="Polar residues" evidence="1">
    <location>
        <begin position="372"/>
        <end position="395"/>
    </location>
</feature>
<protein>
    <recommendedName>
        <fullName evidence="2">Methyltransferase domain-containing protein</fullName>
    </recommendedName>
</protein>
<feature type="region of interest" description="Disordered" evidence="1">
    <location>
        <begin position="302"/>
        <end position="474"/>
    </location>
</feature>
<dbReference type="SUPFAM" id="SSF53335">
    <property type="entry name" value="S-adenosyl-L-methionine-dependent methyltransferases"/>
    <property type="match status" value="1"/>
</dbReference>
<reference evidence="3" key="1">
    <citation type="submission" date="2021-11" db="EMBL/GenBank/DDBJ databases">
        <authorList>
            <person name="Herlambang A."/>
            <person name="Guo Y."/>
            <person name="Takashima Y."/>
            <person name="Nishizawa T."/>
        </authorList>
    </citation>
    <scope>NUCLEOTIDE SEQUENCE</scope>
    <source>
        <strain evidence="3">E1425</strain>
    </source>
</reference>
<evidence type="ECO:0000313" key="3">
    <source>
        <dbReference type="EMBL" id="GJJ74939.1"/>
    </source>
</evidence>
<reference evidence="3" key="2">
    <citation type="journal article" date="2022" name="Microbiol. Resour. Announc.">
        <title>Whole-Genome Sequence of Entomortierella parvispora E1425, a Mucoromycotan Fungus Associated with Burkholderiaceae-Related Endosymbiotic Bacteria.</title>
        <authorList>
            <person name="Herlambang A."/>
            <person name="Guo Y."/>
            <person name="Takashima Y."/>
            <person name="Narisawa K."/>
            <person name="Ohta H."/>
            <person name="Nishizawa T."/>
        </authorList>
    </citation>
    <scope>NUCLEOTIDE SEQUENCE</scope>
    <source>
        <strain evidence="3">E1425</strain>
    </source>
</reference>
<name>A0A9P3HE09_9FUNG</name>
<feature type="region of interest" description="Disordered" evidence="1">
    <location>
        <begin position="23"/>
        <end position="88"/>
    </location>
</feature>
<feature type="compositionally biased region" description="Basic and acidic residues" evidence="1">
    <location>
        <begin position="65"/>
        <end position="75"/>
    </location>
</feature>
<feature type="compositionally biased region" description="Low complexity" evidence="1">
    <location>
        <begin position="396"/>
        <end position="469"/>
    </location>
</feature>
<dbReference type="CDD" id="cd02440">
    <property type="entry name" value="AdoMet_MTases"/>
    <property type="match status" value="1"/>
</dbReference>
<sequence>MGQNASGEEYAANDKEVFQSYRIPAQSYKKKNSAPTTTTPASPTTSNSSQTQQQRLRSGSLSSGLDKHGRRDRTVSHPPSILSNSSSNSSLNLSIVHAAVAAGSSPTTSIFGYPNHFQPQGGAFPLQHHQYSGLISAPLPFGAGVGSGGSSRTNSGYSVGSELFDHQQHSVGSGLGRATYVNGKVVEVGAHGSPIPGASPSTAPFYGISNFTVQDFMSYQQQQQQQFLEQQQFEYQQMLLLQQQQHQLKQQFQHQQMLLLQQQQLEQQQQQQLQRSSLDLPISSPLASPLVSQQITGVVLQTKSRRPARHPDRVASANTNGASNGQCSHSSPNTGHQASPSITIPSSPNTPFGSNGHQYQGSSQQHGAPRYPQQSALASNGSHSPTLSNNQSFQYSSSPGGATSVSSSYTGATSSFSSNASSHYHPMLAMTSTTPPSSSSSSSLSMATAPMPSSAATTAAVADPTPTSPNKGMAASKGYNKAGLSIEEIAAKILPPRRLLGGREYHPDKTLPYLLPCDEQESERLLLQHYVIRYAFGSNIVAPIDTSIAGRVLDCACGPGTWVMEMATEYEALDFYGFDVSPMYPSAIHPKNAHFSMGNLLDPEIPYNSDSFLLVHQRNMLLGLTQDAWPGVVQDLFRCVIPGGQGWLQLCEVDPIWSRPGPVSRSVLKMLNETAQNRNVDVLLPQQLDRVLREVGCENVKMIMVEIPIGPWGGKIGLLWRDVLKAEMEALKPAVLQAALENAVAAGADIAVCGAEMTTAEEWEEMMRSVWEEMDQYRTYSQVFLAYGQKP</sequence>
<dbReference type="InterPro" id="IPR029063">
    <property type="entry name" value="SAM-dependent_MTases_sf"/>
</dbReference>
<evidence type="ECO:0000259" key="2">
    <source>
        <dbReference type="Pfam" id="PF13649"/>
    </source>
</evidence>
<dbReference type="Proteomes" id="UP000827284">
    <property type="component" value="Unassembled WGS sequence"/>
</dbReference>
<evidence type="ECO:0000313" key="4">
    <source>
        <dbReference type="Proteomes" id="UP000827284"/>
    </source>
</evidence>
<comment type="caution">
    <text evidence="3">The sequence shown here is derived from an EMBL/GenBank/DDBJ whole genome shotgun (WGS) entry which is preliminary data.</text>
</comment>
<organism evidence="3 4">
    <name type="scientific">Entomortierella parvispora</name>
    <dbReference type="NCBI Taxonomy" id="205924"/>
    <lineage>
        <taxon>Eukaryota</taxon>
        <taxon>Fungi</taxon>
        <taxon>Fungi incertae sedis</taxon>
        <taxon>Mucoromycota</taxon>
        <taxon>Mortierellomycotina</taxon>
        <taxon>Mortierellomycetes</taxon>
        <taxon>Mortierellales</taxon>
        <taxon>Mortierellaceae</taxon>
        <taxon>Entomortierella</taxon>
    </lineage>
</organism>
<evidence type="ECO:0000256" key="1">
    <source>
        <dbReference type="SAM" id="MobiDB-lite"/>
    </source>
</evidence>
<feature type="compositionally biased region" description="Polar residues" evidence="1">
    <location>
        <begin position="316"/>
        <end position="338"/>
    </location>
</feature>
<gene>
    <name evidence="3" type="ORF">EMPS_07297</name>
</gene>
<feature type="domain" description="Methyltransferase" evidence="2">
    <location>
        <begin position="552"/>
        <end position="644"/>
    </location>
</feature>
<dbReference type="OrthoDB" id="2013972at2759"/>
<dbReference type="Gene3D" id="3.40.50.150">
    <property type="entry name" value="Vaccinia Virus protein VP39"/>
    <property type="match status" value="1"/>
</dbReference>
<dbReference type="Pfam" id="PF13649">
    <property type="entry name" value="Methyltransf_25"/>
    <property type="match status" value="1"/>
</dbReference>
<dbReference type="InterPro" id="IPR041698">
    <property type="entry name" value="Methyltransf_25"/>
</dbReference>
<accession>A0A9P3HE09</accession>
<dbReference type="EMBL" id="BQFW01000010">
    <property type="protein sequence ID" value="GJJ74939.1"/>
    <property type="molecule type" value="Genomic_DNA"/>
</dbReference>